<dbReference type="RefSeq" id="WP_102552983.1">
    <property type="nucleotide sequence ID" value="NZ_MCZF01000255.1"/>
</dbReference>
<comment type="caution">
    <text evidence="1">The sequence shown here is derived from an EMBL/GenBank/DDBJ whole genome shotgun (WGS) entry which is preliminary data.</text>
</comment>
<organism evidence="1 2">
    <name type="scientific">Vibrio splendidus</name>
    <dbReference type="NCBI Taxonomy" id="29497"/>
    <lineage>
        <taxon>Bacteria</taxon>
        <taxon>Pseudomonadati</taxon>
        <taxon>Pseudomonadota</taxon>
        <taxon>Gammaproteobacteria</taxon>
        <taxon>Vibrionales</taxon>
        <taxon>Vibrionaceae</taxon>
        <taxon>Vibrio</taxon>
    </lineage>
</organism>
<name>A0A2N7JNR0_VIBSP</name>
<accession>A0A2N7JNR0</accession>
<evidence type="ECO:0000313" key="2">
    <source>
        <dbReference type="Proteomes" id="UP000235533"/>
    </source>
</evidence>
<evidence type="ECO:0008006" key="3">
    <source>
        <dbReference type="Google" id="ProtNLM"/>
    </source>
</evidence>
<proteinExistence type="predicted"/>
<evidence type="ECO:0000313" key="1">
    <source>
        <dbReference type="EMBL" id="PMM43948.1"/>
    </source>
</evidence>
<dbReference type="AlphaFoldDB" id="A0A2N7JNR0"/>
<protein>
    <recommendedName>
        <fullName evidence="3">Tail fiber assembly protein</fullName>
    </recommendedName>
</protein>
<dbReference type="EMBL" id="MCZF01000255">
    <property type="protein sequence ID" value="PMM43948.1"/>
    <property type="molecule type" value="Genomic_DNA"/>
</dbReference>
<sequence>MKSAYHYNPESSVFSGESSVNKVAGYSDYIKPQCSTWVSPPDFDEEKEQAKFDGVNQEWTVELKHVEVTAYHKQTQEPKQFDGVSLITDDYTQAKPLTQWDEWNGTAWVTNQSNKYIAEYDQVDSARRSAYRNVSDPLYMEALRKEARSLTDDAADFRNQADAAVELIKAEFPWPTQLEVS</sequence>
<gene>
    <name evidence="1" type="ORF">BCT54_05510</name>
</gene>
<reference evidence="2" key="1">
    <citation type="submission" date="2016-07" db="EMBL/GenBank/DDBJ databases">
        <title>Nontailed viruses are major unrecognized killers of bacteria in the ocean.</title>
        <authorList>
            <person name="Kauffman K."/>
            <person name="Hussain F."/>
            <person name="Yang J."/>
            <person name="Arevalo P."/>
            <person name="Brown J."/>
            <person name="Cutler M."/>
            <person name="Kelly L."/>
            <person name="Polz M.F."/>
        </authorList>
    </citation>
    <scope>NUCLEOTIDE SEQUENCE [LARGE SCALE GENOMIC DNA]</scope>
    <source>
        <strain evidence="2">10N.261.48.B5</strain>
    </source>
</reference>
<dbReference type="Proteomes" id="UP000235533">
    <property type="component" value="Unassembled WGS sequence"/>
</dbReference>